<dbReference type="AlphaFoldDB" id="A0A151THD1"/>
<dbReference type="EMBL" id="CM003608">
    <property type="protein sequence ID" value="KYP66457.1"/>
    <property type="molecule type" value="Genomic_DNA"/>
</dbReference>
<evidence type="ECO:0000256" key="2">
    <source>
        <dbReference type="SAM" id="Coils"/>
    </source>
</evidence>
<organism evidence="5 6">
    <name type="scientific">Cajanus cajan</name>
    <name type="common">Pigeon pea</name>
    <name type="synonym">Cajanus indicus</name>
    <dbReference type="NCBI Taxonomy" id="3821"/>
    <lineage>
        <taxon>Eukaryota</taxon>
        <taxon>Viridiplantae</taxon>
        <taxon>Streptophyta</taxon>
        <taxon>Embryophyta</taxon>
        <taxon>Tracheophyta</taxon>
        <taxon>Spermatophyta</taxon>
        <taxon>Magnoliopsida</taxon>
        <taxon>eudicotyledons</taxon>
        <taxon>Gunneridae</taxon>
        <taxon>Pentapetalae</taxon>
        <taxon>rosids</taxon>
        <taxon>fabids</taxon>
        <taxon>Fabales</taxon>
        <taxon>Fabaceae</taxon>
        <taxon>Papilionoideae</taxon>
        <taxon>50 kb inversion clade</taxon>
        <taxon>NPAAA clade</taxon>
        <taxon>indigoferoid/millettioid clade</taxon>
        <taxon>Phaseoleae</taxon>
        <taxon>Cajanus</taxon>
    </lineage>
</organism>
<gene>
    <name evidence="5" type="ORF">KK1_012751</name>
</gene>
<evidence type="ECO:0000256" key="3">
    <source>
        <dbReference type="SAM" id="MobiDB-lite"/>
    </source>
</evidence>
<dbReference type="GO" id="GO:0016787">
    <property type="term" value="F:hydrolase activity"/>
    <property type="evidence" value="ECO:0007669"/>
    <property type="project" value="UniProtKB-KW"/>
</dbReference>
<evidence type="ECO:0000256" key="1">
    <source>
        <dbReference type="ARBA" id="ARBA00022801"/>
    </source>
</evidence>
<dbReference type="Pfam" id="PF01764">
    <property type="entry name" value="Lipase_3"/>
    <property type="match status" value="1"/>
</dbReference>
<dbReference type="Gene3D" id="3.40.50.1820">
    <property type="entry name" value="alpha/beta hydrolase"/>
    <property type="match status" value="1"/>
</dbReference>
<proteinExistence type="predicted"/>
<dbReference type="PANTHER" id="PTHR46023">
    <property type="entry name" value="LIPASE CLASS 3 PROTEIN-LIKE"/>
    <property type="match status" value="1"/>
</dbReference>
<dbReference type="SUPFAM" id="SSF53474">
    <property type="entry name" value="alpha/beta-Hydrolases"/>
    <property type="match status" value="1"/>
</dbReference>
<sequence length="499" mass="57372">MAGKNKKKRCILRKVVEKAASNLKRRPAEAPNDFKDIVLSLAEAVRFCYAETLGKWPVLDPPRALIYTALIDKGKKTVAMECGQRSDCVQLKDPEMLKDLYEIKRCLTRTMLVSKKRFRAKLFAAGFVNEDVLLRKRRTRILKPALTVILDKEAKCLLVFIRGTCSLTDTLTDAMGASVSFEHKFICSDGEVRRNTISGHAHRGMVSAADWIRKRCTHILQDALRQYPGFQIKIVGHVGLKNKQRTPSWFLWTRREKTLTMPQSKSENLDETSQSSKPYYESLLTQELIPESTSDDEDECNSFNEESDHDDTDEEKQITSSTQNITTPTNCSISIDELLKKLKELELEARDDIPSIHAKEKETSTTKDTVEEINKVVHYEESVGTVTTPKTLDRHLYPPGRIMHIVPAPLIKSSDTNDNELDEKHVYLYETSKELYEKLRLSRRMILDHMMKKYLKVLQQLINQLEKEKINVVGHESKELINTKCVDTTWLVDHRTSRF</sequence>
<dbReference type="PANTHER" id="PTHR46023:SF6">
    <property type="entry name" value="LIPASE CLASS 3 FAMILY PROTEIN"/>
    <property type="match status" value="1"/>
</dbReference>
<keyword evidence="6" id="KW-1185">Reference proteome</keyword>
<protein>
    <recommendedName>
        <fullName evidence="4">Fungal lipase-type domain-containing protein</fullName>
    </recommendedName>
</protein>
<keyword evidence="1" id="KW-0378">Hydrolase</keyword>
<name>A0A151THD1_CAJCA</name>
<dbReference type="Proteomes" id="UP000075243">
    <property type="component" value="Chromosome 6"/>
</dbReference>
<dbReference type="Gramene" id="C.cajan_12374.t">
    <property type="protein sequence ID" value="C.cajan_12374.t"/>
    <property type="gene ID" value="C.cajan_12374"/>
</dbReference>
<accession>A0A151THD1</accession>
<evidence type="ECO:0000259" key="4">
    <source>
        <dbReference type="Pfam" id="PF01764"/>
    </source>
</evidence>
<reference evidence="5 6" key="1">
    <citation type="journal article" date="2012" name="Nat. Biotechnol.">
        <title>Draft genome sequence of pigeonpea (Cajanus cajan), an orphan legume crop of resource-poor farmers.</title>
        <authorList>
            <person name="Varshney R.K."/>
            <person name="Chen W."/>
            <person name="Li Y."/>
            <person name="Bharti A.K."/>
            <person name="Saxena R.K."/>
            <person name="Schlueter J.A."/>
            <person name="Donoghue M.T."/>
            <person name="Azam S."/>
            <person name="Fan G."/>
            <person name="Whaley A.M."/>
            <person name="Farmer A.D."/>
            <person name="Sheridan J."/>
            <person name="Iwata A."/>
            <person name="Tuteja R."/>
            <person name="Penmetsa R.V."/>
            <person name="Wu W."/>
            <person name="Upadhyaya H.D."/>
            <person name="Yang S.P."/>
            <person name="Shah T."/>
            <person name="Saxena K.B."/>
            <person name="Michael T."/>
            <person name="McCombie W.R."/>
            <person name="Yang B."/>
            <person name="Zhang G."/>
            <person name="Yang H."/>
            <person name="Wang J."/>
            <person name="Spillane C."/>
            <person name="Cook D.R."/>
            <person name="May G.D."/>
            <person name="Xu X."/>
            <person name="Jackson S.A."/>
        </authorList>
    </citation>
    <scope>NUCLEOTIDE SEQUENCE [LARGE SCALE GENOMIC DNA]</scope>
    <source>
        <strain evidence="6">cv. Asha</strain>
    </source>
</reference>
<feature type="domain" description="Fungal lipase-type" evidence="4">
    <location>
        <begin position="159"/>
        <end position="237"/>
    </location>
</feature>
<evidence type="ECO:0000313" key="6">
    <source>
        <dbReference type="Proteomes" id="UP000075243"/>
    </source>
</evidence>
<feature type="compositionally biased region" description="Acidic residues" evidence="3">
    <location>
        <begin position="293"/>
        <end position="314"/>
    </location>
</feature>
<evidence type="ECO:0000313" key="5">
    <source>
        <dbReference type="EMBL" id="KYP66457.1"/>
    </source>
</evidence>
<feature type="compositionally biased region" description="Polar residues" evidence="3">
    <location>
        <begin position="318"/>
        <end position="327"/>
    </location>
</feature>
<dbReference type="InterPro" id="IPR029058">
    <property type="entry name" value="AB_hydrolase_fold"/>
</dbReference>
<feature type="coiled-coil region" evidence="2">
    <location>
        <begin position="451"/>
        <end position="478"/>
    </location>
</feature>
<feature type="region of interest" description="Disordered" evidence="3">
    <location>
        <begin position="291"/>
        <end position="327"/>
    </location>
</feature>
<dbReference type="GO" id="GO:0006629">
    <property type="term" value="P:lipid metabolic process"/>
    <property type="evidence" value="ECO:0007669"/>
    <property type="project" value="InterPro"/>
</dbReference>
<keyword evidence="2" id="KW-0175">Coiled coil</keyword>
<dbReference type="InterPro" id="IPR002921">
    <property type="entry name" value="Fungal_lipase-type"/>
</dbReference>